<protein>
    <recommendedName>
        <fullName evidence="1">C-type lectin domain-containing protein</fullName>
    </recommendedName>
</protein>
<dbReference type="PANTHER" id="PTHR22803">
    <property type="entry name" value="MANNOSE, PHOSPHOLIPASE, LECTIN RECEPTOR RELATED"/>
    <property type="match status" value="1"/>
</dbReference>
<accession>A0A3B3XW65</accession>
<evidence type="ECO:0000313" key="2">
    <source>
        <dbReference type="Ensembl" id="ENSPMEP00000019153.1"/>
    </source>
</evidence>
<dbReference type="Proteomes" id="UP000261480">
    <property type="component" value="Unplaced"/>
</dbReference>
<keyword evidence="3" id="KW-1185">Reference proteome</keyword>
<name>A0A3B3XW65_9TELE</name>
<dbReference type="SMART" id="SM00034">
    <property type="entry name" value="CLECT"/>
    <property type="match status" value="1"/>
</dbReference>
<dbReference type="Pfam" id="PF00059">
    <property type="entry name" value="Lectin_C"/>
    <property type="match status" value="1"/>
</dbReference>
<dbReference type="Ensembl" id="ENSPMET00000034505.1">
    <property type="protein sequence ID" value="ENSPMEP00000019153.1"/>
    <property type="gene ID" value="ENSPMEG00000022171.1"/>
</dbReference>
<feature type="domain" description="C-type lectin" evidence="1">
    <location>
        <begin position="37"/>
        <end position="121"/>
    </location>
</feature>
<dbReference type="InterPro" id="IPR050111">
    <property type="entry name" value="C-type_lectin/snaclec_domain"/>
</dbReference>
<dbReference type="PROSITE" id="PS50041">
    <property type="entry name" value="C_TYPE_LECTIN_2"/>
    <property type="match status" value="1"/>
</dbReference>
<organism evidence="2 3">
    <name type="scientific">Poecilia mexicana</name>
    <dbReference type="NCBI Taxonomy" id="48701"/>
    <lineage>
        <taxon>Eukaryota</taxon>
        <taxon>Metazoa</taxon>
        <taxon>Chordata</taxon>
        <taxon>Craniata</taxon>
        <taxon>Vertebrata</taxon>
        <taxon>Euteleostomi</taxon>
        <taxon>Actinopterygii</taxon>
        <taxon>Neopterygii</taxon>
        <taxon>Teleostei</taxon>
        <taxon>Neoteleostei</taxon>
        <taxon>Acanthomorphata</taxon>
        <taxon>Ovalentaria</taxon>
        <taxon>Atherinomorphae</taxon>
        <taxon>Cyprinodontiformes</taxon>
        <taxon>Poeciliidae</taxon>
        <taxon>Poeciliinae</taxon>
        <taxon>Poecilia</taxon>
    </lineage>
</organism>
<proteinExistence type="predicted"/>
<dbReference type="SUPFAM" id="SSF56436">
    <property type="entry name" value="C-type lectin-like"/>
    <property type="match status" value="1"/>
</dbReference>
<dbReference type="InterPro" id="IPR016186">
    <property type="entry name" value="C-type_lectin-like/link_sf"/>
</dbReference>
<dbReference type="AlphaFoldDB" id="A0A3B3XW65"/>
<dbReference type="InterPro" id="IPR016187">
    <property type="entry name" value="CTDL_fold"/>
</dbReference>
<reference evidence="2" key="1">
    <citation type="submission" date="2025-08" db="UniProtKB">
        <authorList>
            <consortium name="Ensembl"/>
        </authorList>
    </citation>
    <scope>IDENTIFICATION</scope>
</reference>
<dbReference type="STRING" id="48701.ENSPMEP00000019153"/>
<sequence length="171" mass="19459">MMWFLFLFGLALAAEPPSDGQELKLVRGSCPLFWFSFQGRCYKYFGSRVTWGEAELHCVSEGANLVSIHSLNEQNFVNLLIKNFDPTRSLTWIGLTDMHKEGGWIWSDGNTPDERKIAYTNTRAVFLKISMSPDQNIPALILLKDPVTFLYMVIKTGLHGTAQIELYLAFM</sequence>
<evidence type="ECO:0000259" key="1">
    <source>
        <dbReference type="PROSITE" id="PS50041"/>
    </source>
</evidence>
<evidence type="ECO:0000313" key="3">
    <source>
        <dbReference type="Proteomes" id="UP000261480"/>
    </source>
</evidence>
<dbReference type="Gene3D" id="3.10.100.10">
    <property type="entry name" value="Mannose-Binding Protein A, subunit A"/>
    <property type="match status" value="1"/>
</dbReference>
<dbReference type="InterPro" id="IPR001304">
    <property type="entry name" value="C-type_lectin-like"/>
</dbReference>
<reference evidence="2" key="2">
    <citation type="submission" date="2025-09" db="UniProtKB">
        <authorList>
            <consortium name="Ensembl"/>
        </authorList>
    </citation>
    <scope>IDENTIFICATION</scope>
</reference>